<dbReference type="AlphaFoldDB" id="A0A6L2NN69"/>
<gene>
    <name evidence="2" type="ORF">Tci_059756</name>
</gene>
<dbReference type="EMBL" id="BKCJ010009610">
    <property type="protein sequence ID" value="GEU87778.1"/>
    <property type="molecule type" value="Genomic_DNA"/>
</dbReference>
<feature type="compositionally biased region" description="Basic and acidic residues" evidence="1">
    <location>
        <begin position="38"/>
        <end position="47"/>
    </location>
</feature>
<sequence length="127" mass="14642">MKNCASMRGDGVAIIKRRRQDLHRDDVRDPSTASGRVRLKEDLESSKSELSGEEAWEAIEIFAQGQKEWDNPSNIISEQEVANLKAQAKRLFRNENVWVEMHRGIAWDMVENSNPQYPIVLLSFEEN</sequence>
<proteinExistence type="predicted"/>
<accession>A0A6L2NN69</accession>
<comment type="caution">
    <text evidence="2">The sequence shown here is derived from an EMBL/GenBank/DDBJ whole genome shotgun (WGS) entry which is preliminary data.</text>
</comment>
<evidence type="ECO:0000313" key="2">
    <source>
        <dbReference type="EMBL" id="GEU87778.1"/>
    </source>
</evidence>
<reference evidence="2" key="1">
    <citation type="journal article" date="2019" name="Sci. Rep.">
        <title>Draft genome of Tanacetum cinerariifolium, the natural source of mosquito coil.</title>
        <authorList>
            <person name="Yamashiro T."/>
            <person name="Shiraishi A."/>
            <person name="Satake H."/>
            <person name="Nakayama K."/>
        </authorList>
    </citation>
    <scope>NUCLEOTIDE SEQUENCE</scope>
</reference>
<organism evidence="2">
    <name type="scientific">Tanacetum cinerariifolium</name>
    <name type="common">Dalmatian daisy</name>
    <name type="synonym">Chrysanthemum cinerariifolium</name>
    <dbReference type="NCBI Taxonomy" id="118510"/>
    <lineage>
        <taxon>Eukaryota</taxon>
        <taxon>Viridiplantae</taxon>
        <taxon>Streptophyta</taxon>
        <taxon>Embryophyta</taxon>
        <taxon>Tracheophyta</taxon>
        <taxon>Spermatophyta</taxon>
        <taxon>Magnoliopsida</taxon>
        <taxon>eudicotyledons</taxon>
        <taxon>Gunneridae</taxon>
        <taxon>Pentapetalae</taxon>
        <taxon>asterids</taxon>
        <taxon>campanulids</taxon>
        <taxon>Asterales</taxon>
        <taxon>Asteraceae</taxon>
        <taxon>Asteroideae</taxon>
        <taxon>Anthemideae</taxon>
        <taxon>Anthemidinae</taxon>
        <taxon>Tanacetum</taxon>
    </lineage>
</organism>
<name>A0A6L2NN69_TANCI</name>
<feature type="region of interest" description="Disordered" evidence="1">
    <location>
        <begin position="19"/>
        <end position="51"/>
    </location>
</feature>
<evidence type="ECO:0000256" key="1">
    <source>
        <dbReference type="SAM" id="MobiDB-lite"/>
    </source>
</evidence>
<protein>
    <submittedName>
        <fullName evidence="2">Uncharacterized protein</fullName>
    </submittedName>
</protein>